<keyword evidence="2" id="KW-1185">Reference proteome</keyword>
<comment type="caution">
    <text evidence="1">The sequence shown here is derived from an EMBL/GenBank/DDBJ whole genome shotgun (WGS) entry which is preliminary data.</text>
</comment>
<dbReference type="EMBL" id="QRAO01000001">
    <property type="protein sequence ID" value="RDK88271.1"/>
    <property type="molecule type" value="Genomic_DNA"/>
</dbReference>
<evidence type="ECO:0000313" key="2">
    <source>
        <dbReference type="Proteomes" id="UP000255317"/>
    </source>
</evidence>
<dbReference type="AlphaFoldDB" id="A0A370QIV5"/>
<organism evidence="1 2">
    <name type="scientific">Marinirhabdus gelatinilytica</name>
    <dbReference type="NCBI Taxonomy" id="1703343"/>
    <lineage>
        <taxon>Bacteria</taxon>
        <taxon>Pseudomonadati</taxon>
        <taxon>Bacteroidota</taxon>
        <taxon>Flavobacteriia</taxon>
        <taxon>Flavobacteriales</taxon>
        <taxon>Flavobacteriaceae</taxon>
    </lineage>
</organism>
<protein>
    <submittedName>
        <fullName evidence="1">Uncharacterized protein</fullName>
    </submittedName>
</protein>
<reference evidence="1 2" key="1">
    <citation type="submission" date="2018-07" db="EMBL/GenBank/DDBJ databases">
        <title>Genomic Encyclopedia of Type Strains, Phase IV (KMG-IV): sequencing the most valuable type-strain genomes for metagenomic binning, comparative biology and taxonomic classification.</title>
        <authorList>
            <person name="Goeker M."/>
        </authorList>
    </citation>
    <scope>NUCLEOTIDE SEQUENCE [LARGE SCALE GENOMIC DNA]</scope>
    <source>
        <strain evidence="1 2">DSM 101478</strain>
    </source>
</reference>
<evidence type="ECO:0000313" key="1">
    <source>
        <dbReference type="EMBL" id="RDK88271.1"/>
    </source>
</evidence>
<sequence>MTEKQLLTAREEFRSFMAVETKDLKKAALKTKAAFFIQKLNTSFEELACIGYNPAFSELTATVRIKRASGYSGQLCTQGSQEYVRFYLDYEDGAGWQDMGVTAVNVHDIPTQKDCSGNNELPMDYVVRLQINPKRFFCTKANTPKVKAILAWNEIPAPNDPNMTAGTYTWSDMKEEYIQIEPLKIFIPDLPLLNIGSLLEKAIANPNTSLNSLAQFTPNGLETIKEAQQGLKQQVLDFPNLSNLYKKKKIEPFRFGLPLLKKVQQTNDPQIVSNIQNIFEAQNLSLAESLAGLLQTECNTNYEELFCVGLDYTNEALVGTLKIKRPSGYSGDLCKDGSKEYVSFWIQDEDENCAWKHAGTTFVKVHDIDEIPDGGLSYSVILPYDFSALKKNCETPKVLKVRAVLSWNQPPNGMGCETWGNVIETYIQLKPSIAWDGEGPKMITVGGVATDFIDNVSGLTLPGAKMEFNQQPTYDDSPFGGIIVVQGVSTPFAGQKYKVKVTNLATGASYYLNNKLDLLGYNPVTGVVTHPDLYPVGDEYEYQPYHNNISSVLARFVPGTNDRLRITIEHSDGTQDSQVIQMDNTPTTLNLNIDDGGDCSHYTKGDTVIGNFSVTEDYLEAYSLSSSAGTYSATGTGLGQFGNTEGSGTFEIATDPNKNCGNVVLSATQKAIRHSAYVGRTVTTSRIICLSD</sequence>
<dbReference type="Proteomes" id="UP000255317">
    <property type="component" value="Unassembled WGS sequence"/>
</dbReference>
<accession>A0A370QIV5</accession>
<name>A0A370QIV5_9FLAO</name>
<gene>
    <name evidence="1" type="ORF">C8D94_101140</name>
</gene>
<proteinExistence type="predicted"/>